<keyword evidence="2" id="KW-1185">Reference proteome</keyword>
<protein>
    <submittedName>
        <fullName evidence="1">Uncharacterized protein</fullName>
    </submittedName>
</protein>
<reference evidence="2" key="1">
    <citation type="journal article" date="2023" name="G3 (Bethesda)">
        <title>Genome assembly and association tests identify interacting loci associated with vigor, precocity, and sex in interspecific pistachio rootstocks.</title>
        <authorList>
            <person name="Palmer W."/>
            <person name="Jacygrad E."/>
            <person name="Sagayaradj S."/>
            <person name="Cavanaugh K."/>
            <person name="Han R."/>
            <person name="Bertier L."/>
            <person name="Beede B."/>
            <person name="Kafkas S."/>
            <person name="Golino D."/>
            <person name="Preece J."/>
            <person name="Michelmore R."/>
        </authorList>
    </citation>
    <scope>NUCLEOTIDE SEQUENCE [LARGE SCALE GENOMIC DNA]</scope>
</reference>
<comment type="caution">
    <text evidence="1">The sequence shown here is derived from an EMBL/GenBank/DDBJ whole genome shotgun (WGS) entry which is preliminary data.</text>
</comment>
<sequence length="192" mass="20983">MTPEGVKQSQAKYLDWANRASWISNTLASLASFSSTTAGSIVMPSIGLNTSYQFSFDATGSNCCASASVHMKCLGMLTGCPCHHTPRRYAGLEPNVIALDACASFCAIEMGIWIHDFKKRRGWDLDVIVGTALVDIYGRCGRIEEGLRLFQGMKEKIELTPNADIKGLALGKRGEEAVWVVLMKWSNKGIML</sequence>
<evidence type="ECO:0000313" key="1">
    <source>
        <dbReference type="EMBL" id="KAJ0111056.1"/>
    </source>
</evidence>
<dbReference type="EMBL" id="CM047897">
    <property type="protein sequence ID" value="KAJ0111056.1"/>
    <property type="molecule type" value="Genomic_DNA"/>
</dbReference>
<accession>A0ACC1C675</accession>
<name>A0ACC1C675_9ROSI</name>
<proteinExistence type="predicted"/>
<dbReference type="Proteomes" id="UP001164250">
    <property type="component" value="Chromosome 1"/>
</dbReference>
<gene>
    <name evidence="1" type="ORF">Patl1_01040</name>
</gene>
<organism evidence="1 2">
    <name type="scientific">Pistacia atlantica</name>
    <dbReference type="NCBI Taxonomy" id="434234"/>
    <lineage>
        <taxon>Eukaryota</taxon>
        <taxon>Viridiplantae</taxon>
        <taxon>Streptophyta</taxon>
        <taxon>Embryophyta</taxon>
        <taxon>Tracheophyta</taxon>
        <taxon>Spermatophyta</taxon>
        <taxon>Magnoliopsida</taxon>
        <taxon>eudicotyledons</taxon>
        <taxon>Gunneridae</taxon>
        <taxon>Pentapetalae</taxon>
        <taxon>rosids</taxon>
        <taxon>malvids</taxon>
        <taxon>Sapindales</taxon>
        <taxon>Anacardiaceae</taxon>
        <taxon>Pistacia</taxon>
    </lineage>
</organism>
<evidence type="ECO:0000313" key="2">
    <source>
        <dbReference type="Proteomes" id="UP001164250"/>
    </source>
</evidence>